<comment type="similarity">
    <text evidence="2">Belongs to the EMC7 family.</text>
</comment>
<sequence length="279" mass="30215">MHSFSPTIDHRALFALLDAPISPYGWLEQEGVTVTSLIEIGHHLRGKPPSLSITKHKGIIMKGFVAFAGAILAVLSLSASTTSAASISGVVVGQGENAHPRDLSARTRVVLSGGRYSAMITKDGRFSFPNVPEGSYLLEVQSPQYIYPSVKVVVSEKDTRAHLVTMGADWSNNDHSLPLPLSLTPRGPTSYFIPREGFKVSHLFANPMMLMMGFSVLMLFLMPKLMANMDPEAMEEMQGMQEATQMPAFEMPDISATLAKFSTGGASSPQQTSSGKKRQ</sequence>
<keyword evidence="6 8" id="KW-0472">Membrane</keyword>
<keyword evidence="4" id="KW-0732">Signal</keyword>
<dbReference type="GO" id="GO:0072546">
    <property type="term" value="C:EMC complex"/>
    <property type="evidence" value="ECO:0007669"/>
    <property type="project" value="TreeGrafter"/>
</dbReference>
<evidence type="ECO:0000256" key="3">
    <source>
        <dbReference type="ARBA" id="ARBA00022692"/>
    </source>
</evidence>
<dbReference type="EMBL" id="JAIFTL010000054">
    <property type="protein sequence ID" value="KAG9324872.1"/>
    <property type="molecule type" value="Genomic_DNA"/>
</dbReference>
<evidence type="ECO:0000256" key="5">
    <source>
        <dbReference type="ARBA" id="ARBA00022989"/>
    </source>
</evidence>
<evidence type="ECO:0000256" key="6">
    <source>
        <dbReference type="ARBA" id="ARBA00023136"/>
    </source>
</evidence>
<proteinExistence type="inferred from homology"/>
<organism evidence="10 11">
    <name type="scientific">Mortierella alpina</name>
    <name type="common">Oleaginous fungus</name>
    <name type="synonym">Mortierella renispora</name>
    <dbReference type="NCBI Taxonomy" id="64518"/>
    <lineage>
        <taxon>Eukaryota</taxon>
        <taxon>Fungi</taxon>
        <taxon>Fungi incertae sedis</taxon>
        <taxon>Mucoromycota</taxon>
        <taxon>Mortierellomycotina</taxon>
        <taxon>Mortierellomycetes</taxon>
        <taxon>Mortierellales</taxon>
        <taxon>Mortierellaceae</taxon>
        <taxon>Mortierella</taxon>
    </lineage>
</organism>
<gene>
    <name evidence="10" type="ORF">KVV02_003279</name>
</gene>
<keyword evidence="5 8" id="KW-1133">Transmembrane helix</keyword>
<dbReference type="Pfam" id="PF09430">
    <property type="entry name" value="EMC7_beta-sandw"/>
    <property type="match status" value="1"/>
</dbReference>
<feature type="compositionally biased region" description="Polar residues" evidence="7">
    <location>
        <begin position="264"/>
        <end position="279"/>
    </location>
</feature>
<comment type="caution">
    <text evidence="10">The sequence shown here is derived from an EMBL/GenBank/DDBJ whole genome shotgun (WGS) entry which is preliminary data.</text>
</comment>
<feature type="transmembrane region" description="Helical" evidence="8">
    <location>
        <begin position="204"/>
        <end position="222"/>
    </location>
</feature>
<dbReference type="InterPro" id="IPR039163">
    <property type="entry name" value="EMC7"/>
</dbReference>
<evidence type="ECO:0000313" key="10">
    <source>
        <dbReference type="EMBL" id="KAG9324872.1"/>
    </source>
</evidence>
<dbReference type="SUPFAM" id="SSF49452">
    <property type="entry name" value="Starch-binding domain-like"/>
    <property type="match status" value="1"/>
</dbReference>
<evidence type="ECO:0000256" key="4">
    <source>
        <dbReference type="ARBA" id="ARBA00022729"/>
    </source>
</evidence>
<evidence type="ECO:0000256" key="1">
    <source>
        <dbReference type="ARBA" id="ARBA00004167"/>
    </source>
</evidence>
<accession>A0A9P8A5T4</accession>
<dbReference type="GO" id="GO:0030246">
    <property type="term" value="F:carbohydrate binding"/>
    <property type="evidence" value="ECO:0007669"/>
    <property type="project" value="InterPro"/>
</dbReference>
<keyword evidence="3 8" id="KW-0812">Transmembrane</keyword>
<dbReference type="Gene3D" id="2.60.40.1120">
    <property type="entry name" value="Carboxypeptidase-like, regulatory domain"/>
    <property type="match status" value="1"/>
</dbReference>
<dbReference type="Proteomes" id="UP000717515">
    <property type="component" value="Unassembled WGS sequence"/>
</dbReference>
<dbReference type="PANTHER" id="PTHR13605:SF4">
    <property type="entry name" value="ER MEMBRANE PROTEIN COMPLEX SUBUNIT 7"/>
    <property type="match status" value="1"/>
</dbReference>
<evidence type="ECO:0000256" key="7">
    <source>
        <dbReference type="SAM" id="MobiDB-lite"/>
    </source>
</evidence>
<evidence type="ECO:0000313" key="11">
    <source>
        <dbReference type="Proteomes" id="UP000717515"/>
    </source>
</evidence>
<protein>
    <recommendedName>
        <fullName evidence="9">ER membrane protein complex subunit 7 beta-sandwich domain-containing protein</fullName>
    </recommendedName>
</protein>
<dbReference type="InterPro" id="IPR019008">
    <property type="entry name" value="Beta_sandwich_EMC7"/>
</dbReference>
<evidence type="ECO:0000259" key="9">
    <source>
        <dbReference type="Pfam" id="PF09430"/>
    </source>
</evidence>
<name>A0A9P8A5T4_MORAP</name>
<evidence type="ECO:0000256" key="8">
    <source>
        <dbReference type="SAM" id="Phobius"/>
    </source>
</evidence>
<comment type="subcellular location">
    <subcellularLocation>
        <location evidence="1">Membrane</location>
        <topology evidence="1">Single-pass membrane protein</topology>
    </subcellularLocation>
</comment>
<dbReference type="InterPro" id="IPR013784">
    <property type="entry name" value="Carb-bd-like_fold"/>
</dbReference>
<reference evidence="10" key="1">
    <citation type="submission" date="2021-07" db="EMBL/GenBank/DDBJ databases">
        <title>Draft genome of Mortierella alpina, strain LL118, isolated from an aspen leaf litter sample.</title>
        <authorList>
            <person name="Yang S."/>
            <person name="Vinatzer B.A."/>
        </authorList>
    </citation>
    <scope>NUCLEOTIDE SEQUENCE</scope>
    <source>
        <strain evidence="10">LL118</strain>
    </source>
</reference>
<dbReference type="PANTHER" id="PTHR13605">
    <property type="entry name" value="ER MEMBRANE PROTEIN COMPLEX SUBUNIT 7"/>
    <property type="match status" value="1"/>
</dbReference>
<dbReference type="AlphaFoldDB" id="A0A9P8A5T4"/>
<feature type="transmembrane region" description="Helical" evidence="8">
    <location>
        <begin position="59"/>
        <end position="79"/>
    </location>
</feature>
<feature type="region of interest" description="Disordered" evidence="7">
    <location>
        <begin position="260"/>
        <end position="279"/>
    </location>
</feature>
<evidence type="ECO:0000256" key="2">
    <source>
        <dbReference type="ARBA" id="ARBA00008880"/>
    </source>
</evidence>
<feature type="domain" description="ER membrane protein complex subunit 7 beta-sandwich" evidence="9">
    <location>
        <begin position="99"/>
        <end position="211"/>
    </location>
</feature>